<reference evidence="3" key="1">
    <citation type="journal article" date="2021" name="PeerJ">
        <title>Extensive microbial diversity within the chicken gut microbiome revealed by metagenomics and culture.</title>
        <authorList>
            <person name="Gilroy R."/>
            <person name="Ravi A."/>
            <person name="Getino M."/>
            <person name="Pursley I."/>
            <person name="Horton D.L."/>
            <person name="Alikhan N.F."/>
            <person name="Baker D."/>
            <person name="Gharbi K."/>
            <person name="Hall N."/>
            <person name="Watson M."/>
            <person name="Adriaenssens E.M."/>
            <person name="Foster-Nyarko E."/>
            <person name="Jarju S."/>
            <person name="Secka A."/>
            <person name="Antonio M."/>
            <person name="Oren A."/>
            <person name="Chaudhuri R.R."/>
            <person name="La Ragione R."/>
            <person name="Hildebrand F."/>
            <person name="Pallen M.J."/>
        </authorList>
    </citation>
    <scope>NUCLEOTIDE SEQUENCE</scope>
    <source>
        <strain evidence="3">CHK175-13533</strain>
    </source>
</reference>
<dbReference type="PANTHER" id="PTHR43540:SF6">
    <property type="entry name" value="ISOCHORISMATASE-LIKE DOMAIN-CONTAINING PROTEIN"/>
    <property type="match status" value="1"/>
</dbReference>
<dbReference type="GO" id="GO:0016787">
    <property type="term" value="F:hydrolase activity"/>
    <property type="evidence" value="ECO:0007669"/>
    <property type="project" value="UniProtKB-KW"/>
</dbReference>
<dbReference type="RefSeq" id="WP_276830539.1">
    <property type="nucleotide sequence ID" value="NZ_DYTQ01000056.1"/>
</dbReference>
<evidence type="ECO:0000313" key="4">
    <source>
        <dbReference type="Proteomes" id="UP000700248"/>
    </source>
</evidence>
<dbReference type="Pfam" id="PF00857">
    <property type="entry name" value="Isochorismatase"/>
    <property type="match status" value="1"/>
</dbReference>
<dbReference type="EMBL" id="DYTQ01000056">
    <property type="protein sequence ID" value="HJH23851.1"/>
    <property type="molecule type" value="Genomic_DNA"/>
</dbReference>
<dbReference type="Gene3D" id="3.40.50.850">
    <property type="entry name" value="Isochorismatase-like"/>
    <property type="match status" value="1"/>
</dbReference>
<evidence type="ECO:0000259" key="2">
    <source>
        <dbReference type="Pfam" id="PF00857"/>
    </source>
</evidence>
<keyword evidence="1 3" id="KW-0378">Hydrolase</keyword>
<comment type="caution">
    <text evidence="3">The sequence shown here is derived from an EMBL/GenBank/DDBJ whole genome shotgun (WGS) entry which is preliminary data.</text>
</comment>
<accession>A0A9D2VFV2</accession>
<proteinExistence type="predicted"/>
<dbReference type="AlphaFoldDB" id="A0A9D2VFV2"/>
<dbReference type="CDD" id="cd00431">
    <property type="entry name" value="cysteine_hydrolases"/>
    <property type="match status" value="1"/>
</dbReference>
<dbReference type="PANTHER" id="PTHR43540">
    <property type="entry name" value="PEROXYUREIDOACRYLATE/UREIDOACRYLATE AMIDOHYDROLASE-RELATED"/>
    <property type="match status" value="1"/>
</dbReference>
<dbReference type="InterPro" id="IPR050272">
    <property type="entry name" value="Isochorismatase-like_hydrls"/>
</dbReference>
<dbReference type="SUPFAM" id="SSF52499">
    <property type="entry name" value="Isochorismatase-like hydrolases"/>
    <property type="match status" value="1"/>
</dbReference>
<dbReference type="InterPro" id="IPR000868">
    <property type="entry name" value="Isochorismatase-like_dom"/>
</dbReference>
<name>A0A9D2VFV2_9BURK</name>
<feature type="domain" description="Isochorismatase-like" evidence="2">
    <location>
        <begin position="32"/>
        <end position="219"/>
    </location>
</feature>
<protein>
    <submittedName>
        <fullName evidence="3">Cysteine hydrolase</fullName>
    </submittedName>
</protein>
<organism evidence="3 4">
    <name type="scientific">Paenalcaligenes hominis</name>
    <dbReference type="NCBI Taxonomy" id="643674"/>
    <lineage>
        <taxon>Bacteria</taxon>
        <taxon>Pseudomonadati</taxon>
        <taxon>Pseudomonadota</taxon>
        <taxon>Betaproteobacteria</taxon>
        <taxon>Burkholderiales</taxon>
        <taxon>Alcaligenaceae</taxon>
        <taxon>Paenalcaligenes</taxon>
    </lineage>
</organism>
<dbReference type="InterPro" id="IPR036380">
    <property type="entry name" value="Isochorismatase-like_sf"/>
</dbReference>
<reference evidence="3" key="2">
    <citation type="submission" date="2021-09" db="EMBL/GenBank/DDBJ databases">
        <authorList>
            <person name="Gilroy R."/>
        </authorList>
    </citation>
    <scope>NUCLEOTIDE SEQUENCE</scope>
    <source>
        <strain evidence="3">CHK175-13533</strain>
    </source>
</reference>
<evidence type="ECO:0000256" key="1">
    <source>
        <dbReference type="ARBA" id="ARBA00022801"/>
    </source>
</evidence>
<evidence type="ECO:0000313" key="3">
    <source>
        <dbReference type="EMBL" id="HJH23851.1"/>
    </source>
</evidence>
<gene>
    <name evidence="3" type="ORF">K8U84_04780</name>
</gene>
<dbReference type="Proteomes" id="UP000700248">
    <property type="component" value="Unassembled WGS sequence"/>
</dbReference>
<sequence>MHEITIWPFIEEQAKAQRQGSLGPRSFDPKKTAHLVVDMQNGFLKPGGAVEVPMARAIVGNVNKVSRAVRAAGGVNVFLRFVYNPDETRPWTNWYHSLCNPESSADRREAFLSHAPDSMLWPELDCQPADWVLEKTRFSAFIPNTCDLEQRLQEAGIETVIISGTLTNCCSEACARDAHQLGYNVIFMTDANAALTDAEHNATLNNLYVNFADLASTEQIVALLAKNN</sequence>